<dbReference type="VEuPathDB" id="FungiDB:AMAG_18976"/>
<evidence type="ECO:0000313" key="2">
    <source>
        <dbReference type="Proteomes" id="UP000054350"/>
    </source>
</evidence>
<reference evidence="1 2" key="1">
    <citation type="submission" date="2009-11" db="EMBL/GenBank/DDBJ databases">
        <title>Annotation of Allomyces macrogynus ATCC 38327.</title>
        <authorList>
            <consortium name="The Broad Institute Genome Sequencing Platform"/>
            <person name="Russ C."/>
            <person name="Cuomo C."/>
            <person name="Burger G."/>
            <person name="Gray M.W."/>
            <person name="Holland P.W.H."/>
            <person name="King N."/>
            <person name="Lang F.B.F."/>
            <person name="Roger A.J."/>
            <person name="Ruiz-Trillo I."/>
            <person name="Young S.K."/>
            <person name="Zeng Q."/>
            <person name="Gargeya S."/>
            <person name="Fitzgerald M."/>
            <person name="Haas B."/>
            <person name="Abouelleil A."/>
            <person name="Alvarado L."/>
            <person name="Arachchi H.M."/>
            <person name="Berlin A."/>
            <person name="Chapman S.B."/>
            <person name="Gearin G."/>
            <person name="Goldberg J."/>
            <person name="Griggs A."/>
            <person name="Gujja S."/>
            <person name="Hansen M."/>
            <person name="Heiman D."/>
            <person name="Howarth C."/>
            <person name="Larimer J."/>
            <person name="Lui A."/>
            <person name="MacDonald P.J.P."/>
            <person name="McCowen C."/>
            <person name="Montmayeur A."/>
            <person name="Murphy C."/>
            <person name="Neiman D."/>
            <person name="Pearson M."/>
            <person name="Priest M."/>
            <person name="Roberts A."/>
            <person name="Saif S."/>
            <person name="Shea T."/>
            <person name="Sisk P."/>
            <person name="Stolte C."/>
            <person name="Sykes S."/>
            <person name="Wortman J."/>
            <person name="Nusbaum C."/>
            <person name="Birren B."/>
        </authorList>
    </citation>
    <scope>NUCLEOTIDE SEQUENCE [LARGE SCALE GENOMIC DNA]</scope>
    <source>
        <strain evidence="1 2">ATCC 38327</strain>
    </source>
</reference>
<protein>
    <submittedName>
        <fullName evidence="1">Uncharacterized protein</fullName>
    </submittedName>
</protein>
<name>A0A0L0SL12_ALLM3</name>
<proteinExistence type="predicted"/>
<sequence length="73" mass="8210">MMATTTTRTTMVHRPRLLGPLAAAAIAVLALLVVAGTVAATPRRSHPRRHDVHHRHRLHDLERYELADLDAFR</sequence>
<dbReference type="EMBL" id="GG745341">
    <property type="protein sequence ID" value="KNE63256.1"/>
    <property type="molecule type" value="Genomic_DNA"/>
</dbReference>
<evidence type="ECO:0000313" key="1">
    <source>
        <dbReference type="EMBL" id="KNE63256.1"/>
    </source>
</evidence>
<reference evidence="2" key="2">
    <citation type="submission" date="2009-11" db="EMBL/GenBank/DDBJ databases">
        <title>The Genome Sequence of Allomyces macrogynus strain ATCC 38327.</title>
        <authorList>
            <consortium name="The Broad Institute Genome Sequencing Platform"/>
            <person name="Russ C."/>
            <person name="Cuomo C."/>
            <person name="Shea T."/>
            <person name="Young S.K."/>
            <person name="Zeng Q."/>
            <person name="Koehrsen M."/>
            <person name="Haas B."/>
            <person name="Borodovsky M."/>
            <person name="Guigo R."/>
            <person name="Alvarado L."/>
            <person name="Berlin A."/>
            <person name="Borenstein D."/>
            <person name="Chen Z."/>
            <person name="Engels R."/>
            <person name="Freedman E."/>
            <person name="Gellesch M."/>
            <person name="Goldberg J."/>
            <person name="Griggs A."/>
            <person name="Gujja S."/>
            <person name="Heiman D."/>
            <person name="Hepburn T."/>
            <person name="Howarth C."/>
            <person name="Jen D."/>
            <person name="Larson L."/>
            <person name="Lewis B."/>
            <person name="Mehta T."/>
            <person name="Park D."/>
            <person name="Pearson M."/>
            <person name="Roberts A."/>
            <person name="Saif S."/>
            <person name="Shenoy N."/>
            <person name="Sisk P."/>
            <person name="Stolte C."/>
            <person name="Sykes S."/>
            <person name="Walk T."/>
            <person name="White J."/>
            <person name="Yandava C."/>
            <person name="Burger G."/>
            <person name="Gray M.W."/>
            <person name="Holland P.W.H."/>
            <person name="King N."/>
            <person name="Lang F.B.F."/>
            <person name="Roger A.J."/>
            <person name="Ruiz-Trillo I."/>
            <person name="Lander E."/>
            <person name="Nusbaum C."/>
        </authorList>
    </citation>
    <scope>NUCLEOTIDE SEQUENCE [LARGE SCALE GENOMIC DNA]</scope>
    <source>
        <strain evidence="2">ATCC 38327</strain>
    </source>
</reference>
<organism evidence="1 2">
    <name type="scientific">Allomyces macrogynus (strain ATCC 38327)</name>
    <name type="common">Allomyces javanicus var. macrogynus</name>
    <dbReference type="NCBI Taxonomy" id="578462"/>
    <lineage>
        <taxon>Eukaryota</taxon>
        <taxon>Fungi</taxon>
        <taxon>Fungi incertae sedis</taxon>
        <taxon>Blastocladiomycota</taxon>
        <taxon>Blastocladiomycetes</taxon>
        <taxon>Blastocladiales</taxon>
        <taxon>Blastocladiaceae</taxon>
        <taxon>Allomyces</taxon>
    </lineage>
</organism>
<dbReference type="Proteomes" id="UP000054350">
    <property type="component" value="Unassembled WGS sequence"/>
</dbReference>
<accession>A0A0L0SL12</accession>
<dbReference type="AlphaFoldDB" id="A0A0L0SL12"/>
<gene>
    <name evidence="1" type="ORF">AMAG_18976</name>
</gene>
<keyword evidence="2" id="KW-1185">Reference proteome</keyword>